<protein>
    <submittedName>
        <fullName evidence="1">Uncharacterized protein</fullName>
    </submittedName>
</protein>
<organism evidence="1 2">
    <name type="scientific">Gluconacetobacter diazotrophicus (strain ATCC 49037 / DSM 5601 / CCUG 37298 / CIP 103539 / LMG 7603 / PAl5)</name>
    <dbReference type="NCBI Taxonomy" id="272568"/>
    <lineage>
        <taxon>Bacteria</taxon>
        <taxon>Pseudomonadati</taxon>
        <taxon>Pseudomonadota</taxon>
        <taxon>Alphaproteobacteria</taxon>
        <taxon>Acetobacterales</taxon>
        <taxon>Acetobacteraceae</taxon>
        <taxon>Gluconacetobacter</taxon>
    </lineage>
</organism>
<dbReference type="AlphaFoldDB" id="A9H6T9"/>
<dbReference type="Proteomes" id="UP000001176">
    <property type="component" value="Chromosome"/>
</dbReference>
<reference evidence="1 2" key="1">
    <citation type="journal article" date="2009" name="BMC Genomics">
        <title>Complete genome sequence of the sugarcane nitrogen-fixing endophyte Gluconacetobacter diazotrophicus Pal5.</title>
        <authorList>
            <person name="Bertalan M."/>
            <person name="Albano R."/>
            <person name="Padua V."/>
            <person name="Rouws L."/>
            <person name="Rojas C."/>
            <person name="Hemerly A."/>
            <person name="Teixeira K."/>
            <person name="Schwab S."/>
            <person name="Araujo J."/>
            <person name="Oliveira A."/>
            <person name="Franca L."/>
            <person name="Magalhaes V."/>
            <person name="Alqueres S."/>
            <person name="Cardoso A."/>
            <person name="Almeida W."/>
            <person name="Loureiro M.M."/>
            <person name="Nogueira E."/>
            <person name="Cidade D."/>
            <person name="Oliveira D."/>
            <person name="Simao T."/>
            <person name="Macedo J."/>
            <person name="Valadao A."/>
            <person name="Dreschsel M."/>
            <person name="Freitas F."/>
            <person name="Vidal M."/>
            <person name="Guedes H."/>
            <person name="Rodrigues E."/>
            <person name="Meneses C."/>
            <person name="Brioso P."/>
            <person name="Pozzer L."/>
            <person name="Figueiredo D."/>
            <person name="Montano H."/>
            <person name="Junior J."/>
            <person name="Filho G."/>
            <person name="Flores V."/>
            <person name="Ferreira B."/>
            <person name="Branco A."/>
            <person name="Gonzalez P."/>
            <person name="Guillobel H."/>
            <person name="Lemos M."/>
            <person name="Seibel L."/>
            <person name="Macedo J."/>
            <person name="Alves-Ferreira M."/>
            <person name="Sachetto-Martins G."/>
            <person name="Coelho A."/>
            <person name="Santos E."/>
            <person name="Amaral G."/>
            <person name="Neves A."/>
            <person name="Pacheco A.B."/>
            <person name="Carvalho D."/>
            <person name="Lery L."/>
            <person name="Bisch P."/>
            <person name="Rossle S.C."/>
            <person name="Urmenyi T."/>
            <person name="Kruger W.V."/>
            <person name="Martins O."/>
            <person name="Baldani J.I."/>
            <person name="Ferreira P.C."/>
        </authorList>
    </citation>
    <scope>NUCLEOTIDE SEQUENCE [LARGE SCALE GENOMIC DNA]</scope>
    <source>
        <strain evidence="2">ATCC 49037 / DSM 5601 / CCUG 37298 / CIP 103539 / LMG 7603 / PAl5</strain>
    </source>
</reference>
<name>A9H6T9_GLUDA</name>
<proteinExistence type="predicted"/>
<gene>
    <name evidence="1" type="ordered locus">GDI3603</name>
</gene>
<keyword evidence="2" id="KW-1185">Reference proteome</keyword>
<evidence type="ECO:0000313" key="2">
    <source>
        <dbReference type="Proteomes" id="UP000001176"/>
    </source>
</evidence>
<dbReference type="EMBL" id="AM889285">
    <property type="protein sequence ID" value="CAP57546.1"/>
    <property type="molecule type" value="Genomic_DNA"/>
</dbReference>
<sequence>MTMLNIIMTRPDGMSPDSIAEAEKVGADFAEKCIALSFSFEMFSHGLTREAAIERGFFLGQRQPQQFAEYREYLISVSAMRRWRYLMQRALPGMGSA</sequence>
<accession>A9H6T9</accession>
<dbReference type="KEGG" id="gdi:GDI3603"/>
<evidence type="ECO:0000313" key="1">
    <source>
        <dbReference type="EMBL" id="CAP57546.1"/>
    </source>
</evidence>